<dbReference type="Gene3D" id="3.20.20.70">
    <property type="entry name" value="Aldolase class I"/>
    <property type="match status" value="1"/>
</dbReference>
<protein>
    <recommendedName>
        <fullName evidence="2">alpha-galactosidase</fullName>
        <ecNumber evidence="2">3.2.1.22</ecNumber>
    </recommendedName>
</protein>
<evidence type="ECO:0000256" key="2">
    <source>
        <dbReference type="ARBA" id="ARBA00012755"/>
    </source>
</evidence>
<dbReference type="InterPro" id="IPR038417">
    <property type="entry name" value="Alpga-gal_N_sf"/>
</dbReference>
<dbReference type="PROSITE" id="PS00512">
    <property type="entry name" value="ALPHA_GALACTOSIDASE"/>
    <property type="match status" value="1"/>
</dbReference>
<dbReference type="InterPro" id="IPR031704">
    <property type="entry name" value="Glyco_hydro_36_N"/>
</dbReference>
<dbReference type="InterPro" id="IPR002252">
    <property type="entry name" value="Glyco_hydro_36"/>
</dbReference>
<name>A0ABU8LK35_9MICO</name>
<dbReference type="Gene3D" id="2.70.98.60">
    <property type="entry name" value="alpha-galactosidase from lactobacil brevis"/>
    <property type="match status" value="1"/>
</dbReference>
<reference evidence="7 8" key="1">
    <citation type="submission" date="2024-02" db="EMBL/GenBank/DDBJ databases">
        <authorList>
            <person name="Saticioglu I.B."/>
        </authorList>
    </citation>
    <scope>NUCLEOTIDE SEQUENCE [LARGE SCALE GENOMIC DNA]</scope>
    <source>
        <strain evidence="7 8">Mu-43</strain>
    </source>
</reference>
<dbReference type="GO" id="GO:0004557">
    <property type="term" value="F:alpha-galactosidase activity"/>
    <property type="evidence" value="ECO:0007669"/>
    <property type="project" value="UniProtKB-EC"/>
</dbReference>
<dbReference type="Pfam" id="PF16874">
    <property type="entry name" value="Glyco_hydro_36C"/>
    <property type="match status" value="1"/>
</dbReference>
<dbReference type="CDD" id="cd14791">
    <property type="entry name" value="GH36"/>
    <property type="match status" value="1"/>
</dbReference>
<comment type="catalytic activity">
    <reaction evidence="1">
        <text>Hydrolysis of terminal, non-reducing alpha-D-galactose residues in alpha-D-galactosides, including galactose oligosaccharides, galactomannans and galactolipids.</text>
        <dbReference type="EC" id="3.2.1.22"/>
    </reaction>
</comment>
<proteinExistence type="predicted"/>
<evidence type="ECO:0000313" key="7">
    <source>
        <dbReference type="EMBL" id="MEJ1091689.1"/>
    </source>
</evidence>
<dbReference type="EC" id="3.2.1.22" evidence="2"/>
<dbReference type="RefSeq" id="WP_337319439.1">
    <property type="nucleotide sequence ID" value="NZ_JBBDGN010000006.1"/>
</dbReference>
<evidence type="ECO:0000256" key="3">
    <source>
        <dbReference type="ARBA" id="ARBA00022801"/>
    </source>
</evidence>
<evidence type="ECO:0000259" key="5">
    <source>
        <dbReference type="Pfam" id="PF16874"/>
    </source>
</evidence>
<dbReference type="Proteomes" id="UP001366085">
    <property type="component" value="Unassembled WGS sequence"/>
</dbReference>
<dbReference type="EMBL" id="JBBDGN010000006">
    <property type="protein sequence ID" value="MEJ1091689.1"/>
    <property type="molecule type" value="Genomic_DNA"/>
</dbReference>
<dbReference type="InterPro" id="IPR031705">
    <property type="entry name" value="Glyco_hydro_36_C"/>
</dbReference>
<evidence type="ECO:0000259" key="6">
    <source>
        <dbReference type="Pfam" id="PF16875"/>
    </source>
</evidence>
<dbReference type="InterPro" id="IPR000111">
    <property type="entry name" value="Glyco_hydro_27/36_CS"/>
</dbReference>
<keyword evidence="3 7" id="KW-0378">Hydrolase</keyword>
<dbReference type="PANTHER" id="PTHR43053">
    <property type="entry name" value="GLYCOSIDASE FAMILY 31"/>
    <property type="match status" value="1"/>
</dbReference>
<dbReference type="PRINTS" id="PR00743">
    <property type="entry name" value="GLHYDRLASE36"/>
</dbReference>
<evidence type="ECO:0000256" key="4">
    <source>
        <dbReference type="ARBA" id="ARBA00023295"/>
    </source>
</evidence>
<keyword evidence="4 7" id="KW-0326">Glycosidase</keyword>
<dbReference type="InterPro" id="IPR013785">
    <property type="entry name" value="Aldolase_TIM"/>
</dbReference>
<feature type="domain" description="Glycosyl hydrolase family 36 N-terminal" evidence="6">
    <location>
        <begin position="36"/>
        <end position="266"/>
    </location>
</feature>
<sequence length="719" mass="77673">MPSIDVSHSGSSTATTDVLHLRRGGTSVVLALTSPPSIVHWGEDLGDADAVTLHGLATAAIPQRVSGGQDVTPVLSILPTPAHGWLGTPGVEGHRGDGGISARWTLTNVDAGTAHARILLADDEAGLAATVELEIGASGLFQQRITLRNSGRETYTVQRLAPTFPLPWDATELLDTTGRHLRERAPQRHSLPFGTYLRESRRGRPGADATLLLTAGRPGFGFESGRAHAIHVAWSGNHTLLAERVPTGEAFLAGGELYAPGEISLAPGGSITTPWVIGSWGDGLNELSWRFHEALRARPQHPSRPRPITLNTWEAVYFDHRIERLTALADAAAAVGVERFVLDDGWFHGRRDDTAGLGDWTVDTGVYPRGLHPLVHHVRGLGMEFGLWVEPEMVNPDSDLAREHPEWLLRARLNLPPSARQQQVLDLAHPDAYAHIATRLHALLDEYPIAYLKWDHNRDLVEAGSGPGGGSHVHAHTLALYRLLDELKAQHPGLEIESCASGGARVDLGILDRTDRIWTSDCLDPLERLDIQRYTGLIVPPEMMGAHLTSQTVHSTARVTDPDLSAAVAVLSHFGIERDLTTVDDAERERIAAWVAFAKRVRPLVAHGRVVHVDGVEPGIDVRGVVAADAASAVFTITQAATSAAYPAGRVRMPYLDPDRRYRVRLATPAGERADAGQSALTWAQDGVTLTGRQLSVVGVRPPVQYPGHAVVVELTAQD</sequence>
<keyword evidence="8" id="KW-1185">Reference proteome</keyword>
<dbReference type="Pfam" id="PF02065">
    <property type="entry name" value="Melibiase"/>
    <property type="match status" value="1"/>
</dbReference>
<dbReference type="InterPro" id="IPR013780">
    <property type="entry name" value="Glyco_hydro_b"/>
</dbReference>
<dbReference type="PANTHER" id="PTHR43053:SF3">
    <property type="entry name" value="ALPHA-GALACTOSIDASE C-RELATED"/>
    <property type="match status" value="1"/>
</dbReference>
<comment type="caution">
    <text evidence="7">The sequence shown here is derived from an EMBL/GenBank/DDBJ whole genome shotgun (WGS) entry which is preliminary data.</text>
</comment>
<gene>
    <name evidence="7" type="ORF">WDU93_08260</name>
</gene>
<evidence type="ECO:0000313" key="8">
    <source>
        <dbReference type="Proteomes" id="UP001366085"/>
    </source>
</evidence>
<accession>A0ABU8LK35</accession>
<feature type="domain" description="Glycosyl hydrolase family 36 C-terminal" evidence="5">
    <location>
        <begin position="625"/>
        <end position="713"/>
    </location>
</feature>
<dbReference type="InterPro" id="IPR050985">
    <property type="entry name" value="Alpha-glycosidase_related"/>
</dbReference>
<evidence type="ECO:0000256" key="1">
    <source>
        <dbReference type="ARBA" id="ARBA00001255"/>
    </source>
</evidence>
<dbReference type="InterPro" id="IPR017853">
    <property type="entry name" value="GH"/>
</dbReference>
<dbReference type="SUPFAM" id="SSF51445">
    <property type="entry name" value="(Trans)glycosidases"/>
    <property type="match status" value="1"/>
</dbReference>
<dbReference type="Gene3D" id="2.60.40.1180">
    <property type="entry name" value="Golgi alpha-mannosidase II"/>
    <property type="match status" value="1"/>
</dbReference>
<organism evidence="7 8">
    <name type="scientific">Microbacterium istanbulense</name>
    <dbReference type="NCBI Taxonomy" id="3122049"/>
    <lineage>
        <taxon>Bacteria</taxon>
        <taxon>Bacillati</taxon>
        <taxon>Actinomycetota</taxon>
        <taxon>Actinomycetes</taxon>
        <taxon>Micrococcales</taxon>
        <taxon>Microbacteriaceae</taxon>
        <taxon>Microbacterium</taxon>
    </lineage>
</organism>
<dbReference type="Pfam" id="PF16875">
    <property type="entry name" value="Glyco_hydro_36N"/>
    <property type="match status" value="1"/>
</dbReference>